<dbReference type="Pfam" id="PF13561">
    <property type="entry name" value="adh_short_C2"/>
    <property type="match status" value="1"/>
</dbReference>
<evidence type="ECO:0000313" key="5">
    <source>
        <dbReference type="Proteomes" id="UP000263833"/>
    </source>
</evidence>
<dbReference type="EMBL" id="QRGP01000001">
    <property type="protein sequence ID" value="RDV06594.1"/>
    <property type="molecule type" value="Genomic_DNA"/>
</dbReference>
<dbReference type="InterPro" id="IPR036291">
    <property type="entry name" value="NAD(P)-bd_dom_sf"/>
</dbReference>
<dbReference type="PRINTS" id="PR00080">
    <property type="entry name" value="SDRFAMILY"/>
</dbReference>
<name>A0A371BG71_9SPHN</name>
<dbReference type="PANTHER" id="PTHR43296">
    <property type="entry name" value="PEROXISOMAL 2,4-DIENOYL-COA REDUCTASE"/>
    <property type="match status" value="1"/>
</dbReference>
<dbReference type="Proteomes" id="UP000263833">
    <property type="component" value="Unassembled WGS sequence"/>
</dbReference>
<evidence type="ECO:0000256" key="2">
    <source>
        <dbReference type="ARBA" id="ARBA00022857"/>
    </source>
</evidence>
<dbReference type="PRINTS" id="PR00081">
    <property type="entry name" value="GDHRDH"/>
</dbReference>
<keyword evidence="5" id="KW-1185">Reference proteome</keyword>
<gene>
    <name evidence="4" type="ORF">DXH95_04020</name>
</gene>
<keyword evidence="3" id="KW-0560">Oxidoreductase</keyword>
<reference evidence="5" key="1">
    <citation type="submission" date="2018-08" db="EMBL/GenBank/DDBJ databases">
        <authorList>
            <person name="Kim S.-J."/>
            <person name="Jung G.-Y."/>
        </authorList>
    </citation>
    <scope>NUCLEOTIDE SEQUENCE [LARGE SCALE GENOMIC DNA]</scope>
    <source>
        <strain evidence="5">GY_G</strain>
    </source>
</reference>
<dbReference type="CDD" id="cd05369">
    <property type="entry name" value="TER_DECR_SDR_a"/>
    <property type="match status" value="1"/>
</dbReference>
<sequence>MPLPNPPALGTSALPAGTYEGQVVAVTGGGTGLGKGMALEFARLGAKIAVLSRKPEHLEAGVKAMESVGAKAIAVACDIRNPEAIATAFDEIEAKLGPVDVLINNAAGNFPAPAEEMTPNGFGTVVDIVLKGTYNCSREFALRCLRDARPGAILNIGATYSWTGGPGTAHSAAAKAGVTNLTQSLAVEWAPDGIRVNCLAPGRFPHEDLPDHMTRHRVGDRGDNTIPAQRVGAIRELGWMATFMCSPYAAYLSGHTVVLDGANWLRRSLVMPEFVPIREQFGKLARERGTAQAAISRTRGDKE</sequence>
<proteinExistence type="inferred from homology"/>
<evidence type="ECO:0000256" key="3">
    <source>
        <dbReference type="ARBA" id="ARBA00023002"/>
    </source>
</evidence>
<evidence type="ECO:0000256" key="1">
    <source>
        <dbReference type="ARBA" id="ARBA00006484"/>
    </source>
</evidence>
<dbReference type="InterPro" id="IPR045017">
    <property type="entry name" value="DECR2-like"/>
</dbReference>
<accession>A0A371BG71</accession>
<dbReference type="SUPFAM" id="SSF51735">
    <property type="entry name" value="NAD(P)-binding Rossmann-fold domains"/>
    <property type="match status" value="1"/>
</dbReference>
<evidence type="ECO:0000313" key="4">
    <source>
        <dbReference type="EMBL" id="RDV06594.1"/>
    </source>
</evidence>
<dbReference type="FunFam" id="3.40.50.720:FF:000084">
    <property type="entry name" value="Short-chain dehydrogenase reductase"/>
    <property type="match status" value="1"/>
</dbReference>
<dbReference type="PANTHER" id="PTHR43296:SF2">
    <property type="entry name" value="PEROXISOMAL 2,4-DIENOYL-COA REDUCTASE [(3E)-ENOYL-COA-PRODUCING]"/>
    <property type="match status" value="1"/>
</dbReference>
<dbReference type="OrthoDB" id="286404at2"/>
<dbReference type="Gene3D" id="3.40.50.720">
    <property type="entry name" value="NAD(P)-binding Rossmann-like Domain"/>
    <property type="match status" value="1"/>
</dbReference>
<comment type="caution">
    <text evidence="4">The sequence shown here is derived from an EMBL/GenBank/DDBJ whole genome shotgun (WGS) entry which is preliminary data.</text>
</comment>
<organism evidence="4 5">
    <name type="scientific">Sphingorhabdus pulchriflava</name>
    <dbReference type="NCBI Taxonomy" id="2292257"/>
    <lineage>
        <taxon>Bacteria</taxon>
        <taxon>Pseudomonadati</taxon>
        <taxon>Pseudomonadota</taxon>
        <taxon>Alphaproteobacteria</taxon>
        <taxon>Sphingomonadales</taxon>
        <taxon>Sphingomonadaceae</taxon>
        <taxon>Sphingorhabdus</taxon>
    </lineage>
</organism>
<dbReference type="InterPro" id="IPR002347">
    <property type="entry name" value="SDR_fam"/>
</dbReference>
<protein>
    <submittedName>
        <fullName evidence="4">SDR family NAD(P)-dependent oxidoreductase</fullName>
    </submittedName>
</protein>
<dbReference type="GO" id="GO:0008670">
    <property type="term" value="F:2,4-dienoyl-CoA reductase (NADPH) activity"/>
    <property type="evidence" value="ECO:0007669"/>
    <property type="project" value="InterPro"/>
</dbReference>
<dbReference type="GO" id="GO:0009062">
    <property type="term" value="P:fatty acid catabolic process"/>
    <property type="evidence" value="ECO:0007669"/>
    <property type="project" value="InterPro"/>
</dbReference>
<dbReference type="AlphaFoldDB" id="A0A371BG71"/>
<keyword evidence="2" id="KW-0521">NADP</keyword>
<dbReference type="RefSeq" id="WP_115548144.1">
    <property type="nucleotide sequence ID" value="NZ_QRGP01000001.1"/>
</dbReference>
<comment type="similarity">
    <text evidence="1">Belongs to the short-chain dehydrogenases/reductases (SDR) family.</text>
</comment>